<reference evidence="1" key="1">
    <citation type="submission" date="2015-07" db="EMBL/GenBank/DDBJ databases">
        <title>MeaNS - Measles Nucleotide Surveillance Program.</title>
        <authorList>
            <person name="Tran T."/>
            <person name="Druce J."/>
        </authorList>
    </citation>
    <scope>NUCLEOTIDE SEQUENCE</scope>
    <source>
        <strain evidence="1">UCB-OBI-ISO-001</strain>
        <tissue evidence="1">Gonad</tissue>
    </source>
</reference>
<gene>
    <name evidence="1" type="ORF">OCBIM_22034628mg</name>
</gene>
<dbReference type="EMBL" id="KQ415738">
    <property type="protein sequence ID" value="KOG00786.1"/>
    <property type="molecule type" value="Genomic_DNA"/>
</dbReference>
<accession>A0A0L8IH30</accession>
<dbReference type="AlphaFoldDB" id="A0A0L8IH30"/>
<organism evidence="1">
    <name type="scientific">Octopus bimaculoides</name>
    <name type="common">California two-spotted octopus</name>
    <dbReference type="NCBI Taxonomy" id="37653"/>
    <lineage>
        <taxon>Eukaryota</taxon>
        <taxon>Metazoa</taxon>
        <taxon>Spiralia</taxon>
        <taxon>Lophotrochozoa</taxon>
        <taxon>Mollusca</taxon>
        <taxon>Cephalopoda</taxon>
        <taxon>Coleoidea</taxon>
        <taxon>Octopodiformes</taxon>
        <taxon>Octopoda</taxon>
        <taxon>Incirrata</taxon>
        <taxon>Octopodidae</taxon>
        <taxon>Octopus</taxon>
    </lineage>
</organism>
<sequence length="74" mass="8936">MSQLFSICQNIRLSLHRRRHSIQLSIHIEHFPFFLLSTPFIIFTPCRTKKIQTCIHTVSTYYIYIQTAEYKMNE</sequence>
<proteinExistence type="predicted"/>
<name>A0A0L8IH30_OCTBM</name>
<evidence type="ECO:0000313" key="1">
    <source>
        <dbReference type="EMBL" id="KOG00786.1"/>
    </source>
</evidence>
<protein>
    <submittedName>
        <fullName evidence="1">Uncharacterized protein</fullName>
    </submittedName>
</protein>